<accession>A0A1I3NLY1</accession>
<keyword evidence="1" id="KW-0472">Membrane</keyword>
<evidence type="ECO:0000313" key="3">
    <source>
        <dbReference type="Proteomes" id="UP000198915"/>
    </source>
</evidence>
<evidence type="ECO:0000256" key="1">
    <source>
        <dbReference type="SAM" id="Phobius"/>
    </source>
</evidence>
<dbReference type="AlphaFoldDB" id="A0A1I3NLY1"/>
<feature type="transmembrane region" description="Helical" evidence="1">
    <location>
        <begin position="42"/>
        <end position="58"/>
    </location>
</feature>
<dbReference type="Proteomes" id="UP000198915">
    <property type="component" value="Unassembled WGS sequence"/>
</dbReference>
<dbReference type="STRING" id="1884381.SAMN05518846_102109"/>
<evidence type="ECO:0000313" key="2">
    <source>
        <dbReference type="EMBL" id="SFJ10177.1"/>
    </source>
</evidence>
<keyword evidence="1" id="KW-0812">Transmembrane</keyword>
<sequence length="87" mass="9545">MMTTQARNKDAGQLARLKTSVPHTLMERENSGEDESMTMRRAFGMLSIAAGAICLIQTSGKMPISFNIILIVLTVALVILGMHLLER</sequence>
<organism evidence="2 3">
    <name type="scientific">Brevibacillus centrosporus</name>
    <dbReference type="NCBI Taxonomy" id="54910"/>
    <lineage>
        <taxon>Bacteria</taxon>
        <taxon>Bacillati</taxon>
        <taxon>Bacillota</taxon>
        <taxon>Bacilli</taxon>
        <taxon>Bacillales</taxon>
        <taxon>Paenibacillaceae</taxon>
        <taxon>Brevibacillus</taxon>
    </lineage>
</organism>
<protein>
    <submittedName>
        <fullName evidence="2">Uncharacterized protein</fullName>
    </submittedName>
</protein>
<feature type="transmembrane region" description="Helical" evidence="1">
    <location>
        <begin position="64"/>
        <end position="85"/>
    </location>
</feature>
<dbReference type="RefSeq" id="WP_141295112.1">
    <property type="nucleotide sequence ID" value="NZ_BJOE01000001.1"/>
</dbReference>
<gene>
    <name evidence="2" type="ORF">SAMN05518846_102109</name>
</gene>
<reference evidence="3" key="1">
    <citation type="submission" date="2016-10" db="EMBL/GenBank/DDBJ databases">
        <authorList>
            <person name="Varghese N."/>
            <person name="Submissions S."/>
        </authorList>
    </citation>
    <scope>NUCLEOTIDE SEQUENCE [LARGE SCALE GENOMIC DNA]</scope>
    <source>
        <strain evidence="3">OK042</strain>
    </source>
</reference>
<keyword evidence="3" id="KW-1185">Reference proteome</keyword>
<proteinExistence type="predicted"/>
<name>A0A1I3NLY1_9BACL</name>
<dbReference type="EMBL" id="FORT01000002">
    <property type="protein sequence ID" value="SFJ10177.1"/>
    <property type="molecule type" value="Genomic_DNA"/>
</dbReference>
<keyword evidence="1" id="KW-1133">Transmembrane helix</keyword>